<evidence type="ECO:0000313" key="2">
    <source>
        <dbReference type="EMBL" id="OGI65800.1"/>
    </source>
</evidence>
<feature type="domain" description="Aminoglycoside phosphotransferase" evidence="1">
    <location>
        <begin position="25"/>
        <end position="238"/>
    </location>
</feature>
<organism evidence="2 3">
    <name type="scientific">Candidatus Nomurabacteria bacterium RIFCSPHIGHO2_01_FULL_40_24b</name>
    <dbReference type="NCBI Taxonomy" id="1801739"/>
    <lineage>
        <taxon>Bacteria</taxon>
        <taxon>Candidatus Nomuraibacteriota</taxon>
    </lineage>
</organism>
<evidence type="ECO:0000259" key="1">
    <source>
        <dbReference type="Pfam" id="PF01636"/>
    </source>
</evidence>
<protein>
    <recommendedName>
        <fullName evidence="1">Aminoglycoside phosphotransferase domain-containing protein</fullName>
    </recommendedName>
</protein>
<evidence type="ECO:0000313" key="3">
    <source>
        <dbReference type="Proteomes" id="UP000177370"/>
    </source>
</evidence>
<dbReference type="Proteomes" id="UP000177370">
    <property type="component" value="Unassembled WGS sequence"/>
</dbReference>
<name>A0A1F6V7Y6_9BACT</name>
<sequence>MKSSDTQIALEIAKKFFNSKNILIKHIGRGSNNKNFLAISKEKEIVIKLSLPHKEYKAYQNYLKEKWCIEKSREVGIPGPSVLDVSKSQGRAYMIETFVSGKNGKKLKSKLNLYYKLGKYTKLIHSVKVSGFGENLTNLKRGVFTGSWQKYVNYNIKSLKNNDKLIKLKVLTQKQSKKVKEIFNNIKKEKYTFGLNHGDISVWNTLVEKSGKVNLLDWGSAEVHIIPHYDFTHILRCKIETHRPSNLEFNQFIKGYGMSQKQFGLLKPELIKLMLLISFDKLRWSIDRNPSKINKFIRIAKRMLRVNSI</sequence>
<comment type="caution">
    <text evidence="2">The sequence shown here is derived from an EMBL/GenBank/DDBJ whole genome shotgun (WGS) entry which is preliminary data.</text>
</comment>
<dbReference type="Pfam" id="PF01636">
    <property type="entry name" value="APH"/>
    <property type="match status" value="1"/>
</dbReference>
<dbReference type="InterPro" id="IPR002575">
    <property type="entry name" value="Aminoglycoside_PTrfase"/>
</dbReference>
<dbReference type="InterPro" id="IPR011009">
    <property type="entry name" value="Kinase-like_dom_sf"/>
</dbReference>
<dbReference type="SUPFAM" id="SSF56112">
    <property type="entry name" value="Protein kinase-like (PK-like)"/>
    <property type="match status" value="1"/>
</dbReference>
<dbReference type="InterPro" id="IPR051678">
    <property type="entry name" value="AGP_Transferase"/>
</dbReference>
<dbReference type="PANTHER" id="PTHR21310">
    <property type="entry name" value="AMINOGLYCOSIDE PHOSPHOTRANSFERASE-RELATED-RELATED"/>
    <property type="match status" value="1"/>
</dbReference>
<dbReference type="PANTHER" id="PTHR21310:SF15">
    <property type="entry name" value="AMINOGLYCOSIDE PHOSPHOTRANSFERASE DOMAIN-CONTAINING PROTEIN"/>
    <property type="match status" value="1"/>
</dbReference>
<dbReference type="Gene3D" id="3.90.1200.10">
    <property type="match status" value="1"/>
</dbReference>
<accession>A0A1F6V7Y6</accession>
<proteinExistence type="predicted"/>
<gene>
    <name evidence="2" type="ORF">A2647_00270</name>
</gene>
<reference evidence="2 3" key="1">
    <citation type="journal article" date="2016" name="Nat. Commun.">
        <title>Thousands of microbial genomes shed light on interconnected biogeochemical processes in an aquifer system.</title>
        <authorList>
            <person name="Anantharaman K."/>
            <person name="Brown C.T."/>
            <person name="Hug L.A."/>
            <person name="Sharon I."/>
            <person name="Castelle C.J."/>
            <person name="Probst A.J."/>
            <person name="Thomas B.C."/>
            <person name="Singh A."/>
            <person name="Wilkins M.J."/>
            <person name="Karaoz U."/>
            <person name="Brodie E.L."/>
            <person name="Williams K.H."/>
            <person name="Hubbard S.S."/>
            <person name="Banfield J.F."/>
        </authorList>
    </citation>
    <scope>NUCLEOTIDE SEQUENCE [LARGE SCALE GENOMIC DNA]</scope>
</reference>
<dbReference type="EMBL" id="MFTP01000012">
    <property type="protein sequence ID" value="OGI65800.1"/>
    <property type="molecule type" value="Genomic_DNA"/>
</dbReference>
<dbReference type="AlphaFoldDB" id="A0A1F6V7Y6"/>